<dbReference type="NCBIfam" id="NF010713">
    <property type="entry name" value="PRK14115.1"/>
    <property type="match status" value="1"/>
</dbReference>
<feature type="binding site" evidence="7">
    <location>
        <position position="140"/>
    </location>
    <ligand>
        <name>substrate</name>
    </ligand>
</feature>
<evidence type="ECO:0000256" key="1">
    <source>
        <dbReference type="ARBA" id="ARBA00000380"/>
    </source>
</evidence>
<feature type="binding site" evidence="7">
    <location>
        <begin position="156"/>
        <end position="157"/>
    </location>
    <ligand>
        <name>substrate</name>
    </ligand>
</feature>
<dbReference type="Gene3D" id="3.40.50.1240">
    <property type="entry name" value="Phosphoglycerate mutase-like"/>
    <property type="match status" value="1"/>
</dbReference>
<dbReference type="GeneID" id="108048274"/>
<evidence type="ECO:0000256" key="9">
    <source>
        <dbReference type="RuleBase" id="RU004511"/>
    </source>
</evidence>
<dbReference type="PROSITE" id="PS00175">
    <property type="entry name" value="PG_MUTASE"/>
    <property type="match status" value="1"/>
</dbReference>
<comment type="catalytic activity">
    <reaction evidence="1 9">
        <text>(2R)-2-phosphoglycerate = (2R)-3-phosphoglycerate</text>
        <dbReference type="Rhea" id="RHEA:15901"/>
        <dbReference type="ChEBI" id="CHEBI:58272"/>
        <dbReference type="ChEBI" id="CHEBI:58289"/>
        <dbReference type="EC" id="5.4.2.11"/>
    </reaction>
</comment>
<dbReference type="RefSeq" id="XP_016984299.1">
    <property type="nucleotide sequence ID" value="XM_017128810.1"/>
</dbReference>
<protein>
    <recommendedName>
        <fullName evidence="9">Phosphoglycerate mutase</fullName>
        <ecNumber evidence="9">5.4.2.11</ecNumber>
        <ecNumber evidence="9">5.4.2.4</ecNumber>
    </recommendedName>
</protein>
<dbReference type="OMA" id="HQYYECI"/>
<name>A0A6P4F5I4_DRORH</name>
<feature type="active site" description="Proton donor/acceptor" evidence="6">
    <location>
        <position position="129"/>
    </location>
</feature>
<dbReference type="InterPro" id="IPR001345">
    <property type="entry name" value="PG/BPGM_mutase_AS"/>
</dbReference>
<dbReference type="PANTHER" id="PTHR11931">
    <property type="entry name" value="PHOSPHOGLYCERATE MUTASE"/>
    <property type="match status" value="1"/>
</dbReference>
<dbReference type="GO" id="GO:0004619">
    <property type="term" value="F:phosphoglycerate mutase activity"/>
    <property type="evidence" value="ECO:0007669"/>
    <property type="project" value="UniProtKB-EC"/>
</dbReference>
<feature type="binding site" evidence="7">
    <location>
        <position position="102"/>
    </location>
    <ligand>
        <name>substrate</name>
    </ligand>
</feature>
<evidence type="ECO:0000256" key="2">
    <source>
        <dbReference type="ARBA" id="ARBA00000505"/>
    </source>
</evidence>
<dbReference type="InterPro" id="IPR005952">
    <property type="entry name" value="Phosphogly_mut1"/>
</dbReference>
<sequence>MLALARNSWCGQMLSRLANIDARAQRPYSKSSSGGKQSVQQGKYRIVMVRHGESEWNQKNLFCGWFDAKLTEKGQQEACTAGRALKEAKMEFDVAHTSVLSRAQDTLSAVLKSAEHQKIPVCTSWRLNERHYGGLTGLNKAETAKKFGEEKVQIWRRSYDTPPPPMEKDHEYYACIVEDPRYQGHLSAEEFPKSESLKLTIERTLPYWEEVIVPQIKEGLRLLVAAHGNSLRGVVKHLECISDEDIMALNLPTGIPFVYELDEHLKPLAPLKFLGDPETVKKAMETVANQGKAK</sequence>
<feature type="site" description="Transition state stabilizer" evidence="8">
    <location>
        <position position="227"/>
    </location>
</feature>
<feature type="binding site" evidence="7">
    <location>
        <begin position="129"/>
        <end position="132"/>
    </location>
    <ligand>
        <name>substrate</name>
    </ligand>
</feature>
<feature type="active site" description="Tele-phosphohistidine intermediate" evidence="6">
    <location>
        <position position="51"/>
    </location>
</feature>
<dbReference type="AlphaFoldDB" id="A0A6P4F5I4"/>
<dbReference type="InterPro" id="IPR013078">
    <property type="entry name" value="His_Pase_superF_clade-1"/>
</dbReference>
<dbReference type="GO" id="GO:0004082">
    <property type="term" value="F:bisphosphoglycerate mutase activity"/>
    <property type="evidence" value="ECO:0007669"/>
    <property type="project" value="UniProtKB-EC"/>
</dbReference>
<dbReference type="SUPFAM" id="SSF53254">
    <property type="entry name" value="Phosphoglycerate mutase-like"/>
    <property type="match status" value="1"/>
</dbReference>
<keyword evidence="4 9" id="KW-0324">Glycolysis</keyword>
<evidence type="ECO:0000256" key="4">
    <source>
        <dbReference type="ARBA" id="ARBA00023152"/>
    </source>
</evidence>
<evidence type="ECO:0000313" key="10">
    <source>
        <dbReference type="RefSeq" id="XP_016984299.1"/>
    </source>
</evidence>
<dbReference type="EC" id="5.4.2.11" evidence="9"/>
<dbReference type="FunFam" id="3.40.50.1240:FF:000003">
    <property type="entry name" value="2,3-bisphosphoglycerate-dependent phosphoglycerate mutase"/>
    <property type="match status" value="1"/>
</dbReference>
<comment type="catalytic activity">
    <reaction evidence="2 9">
        <text>(2R)-3-phospho-glyceroyl phosphate = (2R)-2,3-bisphosphoglycerate + H(+)</text>
        <dbReference type="Rhea" id="RHEA:17765"/>
        <dbReference type="ChEBI" id="CHEBI:15378"/>
        <dbReference type="ChEBI" id="CHEBI:57604"/>
        <dbReference type="ChEBI" id="CHEBI:58248"/>
        <dbReference type="EC" id="5.4.2.4"/>
    </reaction>
</comment>
<evidence type="ECO:0000256" key="5">
    <source>
        <dbReference type="ARBA" id="ARBA00023235"/>
    </source>
</evidence>
<feature type="binding site" evidence="7">
    <location>
        <begin position="228"/>
        <end position="229"/>
    </location>
    <ligand>
        <name>substrate</name>
    </ligand>
</feature>
<dbReference type="GO" id="GO:0006096">
    <property type="term" value="P:glycolytic process"/>
    <property type="evidence" value="ECO:0007669"/>
    <property type="project" value="UniProtKB-KW"/>
</dbReference>
<dbReference type="SMART" id="SM00855">
    <property type="entry name" value="PGAM"/>
    <property type="match status" value="1"/>
</dbReference>
<feature type="binding site" evidence="7">
    <location>
        <begin position="50"/>
        <end position="57"/>
    </location>
    <ligand>
        <name>substrate</name>
    </ligand>
</feature>
<organism evidence="10">
    <name type="scientific">Drosophila rhopaloa</name>
    <name type="common">Fruit fly</name>
    <dbReference type="NCBI Taxonomy" id="1041015"/>
    <lineage>
        <taxon>Eukaryota</taxon>
        <taxon>Metazoa</taxon>
        <taxon>Ecdysozoa</taxon>
        <taxon>Arthropoda</taxon>
        <taxon>Hexapoda</taxon>
        <taxon>Insecta</taxon>
        <taxon>Pterygota</taxon>
        <taxon>Neoptera</taxon>
        <taxon>Endopterygota</taxon>
        <taxon>Diptera</taxon>
        <taxon>Brachycera</taxon>
        <taxon>Muscomorpha</taxon>
        <taxon>Ephydroidea</taxon>
        <taxon>Drosophilidae</taxon>
        <taxon>Drosophila</taxon>
        <taxon>Sophophora</taxon>
    </lineage>
</organism>
<dbReference type="OrthoDB" id="354304at2759"/>
<evidence type="ECO:0000256" key="7">
    <source>
        <dbReference type="PIRSR" id="PIRSR613078-2"/>
    </source>
</evidence>
<reference evidence="10" key="1">
    <citation type="submission" date="2025-08" db="UniProtKB">
        <authorList>
            <consortium name="RefSeq"/>
        </authorList>
    </citation>
    <scope>IDENTIFICATION</scope>
</reference>
<evidence type="ECO:0000256" key="8">
    <source>
        <dbReference type="PIRSR" id="PIRSR613078-3"/>
    </source>
</evidence>
<proteinExistence type="inferred from homology"/>
<keyword evidence="5 9" id="KW-0413">Isomerase</keyword>
<gene>
    <name evidence="10" type="primary">LOC108048274</name>
</gene>
<dbReference type="HAMAP" id="MF_01039">
    <property type="entry name" value="PGAM_GpmA"/>
    <property type="match status" value="1"/>
</dbReference>
<evidence type="ECO:0000256" key="6">
    <source>
        <dbReference type="PIRSR" id="PIRSR613078-1"/>
    </source>
</evidence>
<dbReference type="InterPro" id="IPR029033">
    <property type="entry name" value="His_PPase_superfam"/>
</dbReference>
<dbReference type="GO" id="GO:0016791">
    <property type="term" value="F:phosphatase activity"/>
    <property type="evidence" value="ECO:0007669"/>
    <property type="project" value="UniProtKB-ARBA"/>
</dbReference>
<dbReference type="NCBIfam" id="TIGR01258">
    <property type="entry name" value="pgm_1"/>
    <property type="match status" value="1"/>
</dbReference>
<dbReference type="CDD" id="cd07067">
    <property type="entry name" value="HP_PGM_like"/>
    <property type="match status" value="1"/>
</dbReference>
<evidence type="ECO:0000256" key="3">
    <source>
        <dbReference type="ARBA" id="ARBA00006717"/>
    </source>
</evidence>
<dbReference type="RefSeq" id="XP_016984299.2">
    <property type="nucleotide sequence ID" value="XM_017128810.2"/>
</dbReference>
<dbReference type="EC" id="5.4.2.4" evidence="9"/>
<dbReference type="Pfam" id="PF00300">
    <property type="entry name" value="His_Phos_1"/>
    <property type="match status" value="1"/>
</dbReference>
<accession>A0A6P4F5I4</accession>
<comment type="similarity">
    <text evidence="3 9">Belongs to the phosphoglycerate mutase family. BPG-dependent PGAM subfamily.</text>
</comment>